<feature type="transmembrane region" description="Helical" evidence="6">
    <location>
        <begin position="472"/>
        <end position="490"/>
    </location>
</feature>
<dbReference type="PIRSF" id="PIRSF006060">
    <property type="entry name" value="AA_transporter"/>
    <property type="match status" value="1"/>
</dbReference>
<comment type="subcellular location">
    <subcellularLocation>
        <location evidence="1">Membrane</location>
        <topology evidence="1">Multi-pass membrane protein</topology>
    </subcellularLocation>
</comment>
<keyword evidence="4 6" id="KW-1133">Transmembrane helix</keyword>
<feature type="transmembrane region" description="Helical" evidence="6">
    <location>
        <begin position="220"/>
        <end position="238"/>
    </location>
</feature>
<dbReference type="GO" id="GO:0016020">
    <property type="term" value="C:membrane"/>
    <property type="evidence" value="ECO:0007669"/>
    <property type="project" value="UniProtKB-SubCell"/>
</dbReference>
<dbReference type="Pfam" id="PF13520">
    <property type="entry name" value="AA_permease_2"/>
    <property type="match status" value="1"/>
</dbReference>
<name>A0A5N6GR22_ASPFL</name>
<dbReference type="EMBL" id="ML734627">
    <property type="protein sequence ID" value="KAB8244388.1"/>
    <property type="molecule type" value="Genomic_DNA"/>
</dbReference>
<feature type="transmembrane region" description="Helical" evidence="6">
    <location>
        <begin position="502"/>
        <end position="520"/>
    </location>
</feature>
<feature type="transmembrane region" description="Helical" evidence="6">
    <location>
        <begin position="298"/>
        <end position="320"/>
    </location>
</feature>
<dbReference type="AlphaFoldDB" id="A0A5N6GR22"/>
<feature type="transmembrane region" description="Helical" evidence="6">
    <location>
        <begin position="429"/>
        <end position="452"/>
    </location>
</feature>
<evidence type="ECO:0000256" key="5">
    <source>
        <dbReference type="ARBA" id="ARBA00023136"/>
    </source>
</evidence>
<feature type="transmembrane region" description="Helical" evidence="6">
    <location>
        <begin position="258"/>
        <end position="277"/>
    </location>
</feature>
<keyword evidence="3 6" id="KW-0812">Transmembrane</keyword>
<feature type="transmembrane region" description="Helical" evidence="6">
    <location>
        <begin position="350"/>
        <end position="372"/>
    </location>
</feature>
<evidence type="ECO:0000256" key="6">
    <source>
        <dbReference type="SAM" id="Phobius"/>
    </source>
</evidence>
<feature type="transmembrane region" description="Helical" evidence="6">
    <location>
        <begin position="147"/>
        <end position="170"/>
    </location>
</feature>
<dbReference type="Proteomes" id="UP000325434">
    <property type="component" value="Unassembled WGS sequence"/>
</dbReference>
<organism evidence="7">
    <name type="scientific">Aspergillus flavus</name>
    <dbReference type="NCBI Taxonomy" id="5059"/>
    <lineage>
        <taxon>Eukaryota</taxon>
        <taxon>Fungi</taxon>
        <taxon>Dikarya</taxon>
        <taxon>Ascomycota</taxon>
        <taxon>Pezizomycotina</taxon>
        <taxon>Eurotiomycetes</taxon>
        <taxon>Eurotiomycetidae</taxon>
        <taxon>Eurotiales</taxon>
        <taxon>Aspergillaceae</taxon>
        <taxon>Aspergillus</taxon>
        <taxon>Aspergillus subgen. Circumdati</taxon>
    </lineage>
</organism>
<dbReference type="PANTHER" id="PTHR45649:SF2">
    <property type="entry name" value="ACID PERMEASE, PUTATIVE-RELATED"/>
    <property type="match status" value="1"/>
</dbReference>
<gene>
    <name evidence="7" type="ORF">BDV35DRAFT_406760</name>
</gene>
<dbReference type="VEuPathDB" id="FungiDB:F9C07_2285037"/>
<keyword evidence="2" id="KW-0813">Transport</keyword>
<feature type="transmembrane region" description="Helical" evidence="6">
    <location>
        <begin position="403"/>
        <end position="423"/>
    </location>
</feature>
<keyword evidence="5 6" id="KW-0472">Membrane</keyword>
<evidence type="ECO:0000313" key="7">
    <source>
        <dbReference type="EMBL" id="KAB8244388.1"/>
    </source>
</evidence>
<sequence>MQCSVGFLVMGTAVKRVSQVSVEDVQPPTSKEKLSMANTAQDSLDMQRLGKTQQLKRNFRFVSILGFNCTLMATWESILLTSDYGLINGGRAGMVYVYIGTFIGFFASVASLAEIASRAPTAGGQYHWVSEYAPPSCQRFLSYITGWLAVLGWQAAFASVCFLAGTLIQGLLVTVDPVPTIHHIYTFERWHGTLLAIAIAVIATVLNGWGTHWLASLERFLLFIHIFGFFVVLIPLWVKADRASSAEVFQTFSNTGGWPNIGLACLVGQLTPIFSFTGPDAATHMAEEVQDASRTVPWCMISTALVNGTLGFVMLITFLFTMGDIESVLKAPSGFPFITAFQNATGSSNMAMGLACIILVMEVCSALGVLATTSRQIFAFARDKGLPFSSTLAYVHPKSKTPIWSILSSTVVTVLLSLINIGSTAAFNAIASLAIASMLTTYIIAIGCFFIARWQSRTLPSPRFSLGPYGPAINLISLFYLSFQIIFTFFPTTKDVVPRTMNWAVLMVGSVTLFAVFQYVSYARKVYQAPVDQTLRNQGKYLQSGHSRSFG</sequence>
<evidence type="ECO:0000256" key="1">
    <source>
        <dbReference type="ARBA" id="ARBA00004141"/>
    </source>
</evidence>
<accession>A0A5N6GR22</accession>
<protein>
    <submittedName>
        <fullName evidence="7">Amino acid/polyamine transporter I</fullName>
    </submittedName>
</protein>
<dbReference type="Gene3D" id="1.20.1740.10">
    <property type="entry name" value="Amino acid/polyamine transporter I"/>
    <property type="match status" value="1"/>
</dbReference>
<evidence type="ECO:0000256" key="2">
    <source>
        <dbReference type="ARBA" id="ARBA00022448"/>
    </source>
</evidence>
<feature type="transmembrane region" description="Helical" evidence="6">
    <location>
        <begin position="95"/>
        <end position="116"/>
    </location>
</feature>
<dbReference type="PANTHER" id="PTHR45649">
    <property type="entry name" value="AMINO-ACID PERMEASE BAT1"/>
    <property type="match status" value="1"/>
</dbReference>
<dbReference type="GO" id="GO:0022857">
    <property type="term" value="F:transmembrane transporter activity"/>
    <property type="evidence" value="ECO:0007669"/>
    <property type="project" value="InterPro"/>
</dbReference>
<evidence type="ECO:0000256" key="4">
    <source>
        <dbReference type="ARBA" id="ARBA00022989"/>
    </source>
</evidence>
<evidence type="ECO:0000256" key="3">
    <source>
        <dbReference type="ARBA" id="ARBA00022692"/>
    </source>
</evidence>
<feature type="transmembrane region" description="Helical" evidence="6">
    <location>
        <begin position="190"/>
        <end position="208"/>
    </location>
</feature>
<dbReference type="InterPro" id="IPR002293">
    <property type="entry name" value="AA/rel_permease1"/>
</dbReference>
<proteinExistence type="predicted"/>
<feature type="transmembrane region" description="Helical" evidence="6">
    <location>
        <begin position="58"/>
        <end position="75"/>
    </location>
</feature>
<reference evidence="7" key="1">
    <citation type="submission" date="2019-04" db="EMBL/GenBank/DDBJ databases">
        <title>Friends and foes A comparative genomics study of 23 Aspergillus species from section Flavi.</title>
        <authorList>
            <consortium name="DOE Joint Genome Institute"/>
            <person name="Kjaerbolling I."/>
            <person name="Vesth T."/>
            <person name="Frisvad J.C."/>
            <person name="Nybo J.L."/>
            <person name="Theobald S."/>
            <person name="Kildgaard S."/>
            <person name="Isbrandt T."/>
            <person name="Kuo A."/>
            <person name="Sato A."/>
            <person name="Lyhne E.K."/>
            <person name="Kogle M.E."/>
            <person name="Wiebenga A."/>
            <person name="Kun R.S."/>
            <person name="Lubbers R.J."/>
            <person name="Makela M.R."/>
            <person name="Barry K."/>
            <person name="Chovatia M."/>
            <person name="Clum A."/>
            <person name="Daum C."/>
            <person name="Haridas S."/>
            <person name="He G."/>
            <person name="LaButti K."/>
            <person name="Lipzen A."/>
            <person name="Mondo S."/>
            <person name="Riley R."/>
            <person name="Salamov A."/>
            <person name="Simmons B.A."/>
            <person name="Magnuson J.K."/>
            <person name="Henrissat B."/>
            <person name="Mortensen U.H."/>
            <person name="Larsen T.O."/>
            <person name="Devries R.P."/>
            <person name="Grigoriev I.V."/>
            <person name="Machida M."/>
            <person name="Baker S.E."/>
            <person name="Andersen M.R."/>
        </authorList>
    </citation>
    <scope>NUCLEOTIDE SEQUENCE [LARGE SCALE GENOMIC DNA]</scope>
    <source>
        <strain evidence="7">CBS 121.62</strain>
    </source>
</reference>
<dbReference type="VEuPathDB" id="FungiDB:AFLA_009174"/>